<gene>
    <name evidence="2" type="ORF">MmiHf6_17230</name>
</gene>
<sequence length="78" mass="8645">MAKHWFPVFSSDKCHQCEACLLICPVHIIELTELNGNFIPALSDSDECLVNCFKCVKICPNNAVGIIRPAKPCDCCSF</sequence>
<feature type="domain" description="4Fe-4S ferredoxin-type" evidence="1">
    <location>
        <begin position="38"/>
        <end position="69"/>
    </location>
</feature>
<keyword evidence="3" id="KW-1185">Reference proteome</keyword>
<dbReference type="Proteomes" id="UP001302978">
    <property type="component" value="Chromosome"/>
</dbReference>
<protein>
    <recommendedName>
        <fullName evidence="1">4Fe-4S ferredoxin-type domain-containing protein</fullName>
    </recommendedName>
</protein>
<accession>A0AA96VCS9</accession>
<reference evidence="2 3" key="1">
    <citation type="submission" date="2023-07" db="EMBL/GenBank/DDBJ databases">
        <title>Closed genoem sequence of Methanomicrococcus sp. Hf6.</title>
        <authorList>
            <person name="Poehlein A."/>
            <person name="Protasov E."/>
            <person name="Platt K."/>
            <person name="Reeh H."/>
            <person name="Daniel R."/>
            <person name="Brune A."/>
        </authorList>
    </citation>
    <scope>NUCLEOTIDE SEQUENCE [LARGE SCALE GENOMIC DNA]</scope>
    <source>
        <strain evidence="2 3">Hf6</strain>
    </source>
</reference>
<dbReference type="EMBL" id="CP131059">
    <property type="protein sequence ID" value="WNY24392.1"/>
    <property type="molecule type" value="Genomic_DNA"/>
</dbReference>
<dbReference type="GeneID" id="85196336"/>
<evidence type="ECO:0000313" key="2">
    <source>
        <dbReference type="EMBL" id="WNY24392.1"/>
    </source>
</evidence>
<dbReference type="InterPro" id="IPR017896">
    <property type="entry name" value="4Fe4S_Fe-S-bd"/>
</dbReference>
<dbReference type="GO" id="GO:0016491">
    <property type="term" value="F:oxidoreductase activity"/>
    <property type="evidence" value="ECO:0007669"/>
    <property type="project" value="UniProtKB-ARBA"/>
</dbReference>
<dbReference type="PROSITE" id="PS51379">
    <property type="entry name" value="4FE4S_FER_2"/>
    <property type="match status" value="2"/>
</dbReference>
<name>A0AA96VCS9_9EURY</name>
<dbReference type="AlphaFoldDB" id="A0AA96VCS9"/>
<dbReference type="SUPFAM" id="SSF54862">
    <property type="entry name" value="4Fe-4S ferredoxins"/>
    <property type="match status" value="1"/>
</dbReference>
<dbReference type="InterPro" id="IPR017900">
    <property type="entry name" value="4Fe4S_Fe_S_CS"/>
</dbReference>
<evidence type="ECO:0000259" key="1">
    <source>
        <dbReference type="PROSITE" id="PS51379"/>
    </source>
</evidence>
<feature type="domain" description="4Fe-4S ferredoxin-type" evidence="1">
    <location>
        <begin position="5"/>
        <end position="34"/>
    </location>
</feature>
<evidence type="ECO:0000313" key="3">
    <source>
        <dbReference type="Proteomes" id="UP001302978"/>
    </source>
</evidence>
<dbReference type="Pfam" id="PF12838">
    <property type="entry name" value="Fer4_7"/>
    <property type="match status" value="1"/>
</dbReference>
<organism evidence="2 3">
    <name type="scientific">Methanimicrococcus hongohii</name>
    <dbReference type="NCBI Taxonomy" id="3028295"/>
    <lineage>
        <taxon>Archaea</taxon>
        <taxon>Methanobacteriati</taxon>
        <taxon>Methanobacteriota</taxon>
        <taxon>Stenosarchaea group</taxon>
        <taxon>Methanomicrobia</taxon>
        <taxon>Methanosarcinales</taxon>
        <taxon>Methanosarcinaceae</taxon>
        <taxon>Methanimicrococcus</taxon>
    </lineage>
</organism>
<dbReference type="Gene3D" id="3.30.70.20">
    <property type="match status" value="1"/>
</dbReference>
<dbReference type="PROSITE" id="PS00198">
    <property type="entry name" value="4FE4S_FER_1"/>
    <property type="match status" value="1"/>
</dbReference>
<dbReference type="RefSeq" id="WP_316557572.1">
    <property type="nucleotide sequence ID" value="NZ_CP131059.1"/>
</dbReference>
<dbReference type="KEGG" id="mehf:MmiHf6_17230"/>
<proteinExistence type="predicted"/>